<keyword evidence="1" id="KW-0812">Transmembrane</keyword>
<evidence type="ECO:0000313" key="2">
    <source>
        <dbReference type="EMBL" id="TDB67400.1"/>
    </source>
</evidence>
<comment type="caution">
    <text evidence="2">The sequence shown here is derived from an EMBL/GenBank/DDBJ whole genome shotgun (WGS) entry which is preliminary data.</text>
</comment>
<keyword evidence="3" id="KW-1185">Reference proteome</keyword>
<reference evidence="2 3" key="1">
    <citation type="submission" date="2019-02" db="EMBL/GenBank/DDBJ databases">
        <title>Arundinibacter roseus gen. nov., sp. nov., a new member of the family Cytophagaceae.</title>
        <authorList>
            <person name="Szuroczki S."/>
            <person name="Khayer B."/>
            <person name="Sproer C."/>
            <person name="Toumi M."/>
            <person name="Szabo A."/>
            <person name="Felfoldi T."/>
            <person name="Schumann P."/>
            <person name="Toth E."/>
        </authorList>
    </citation>
    <scope>NUCLEOTIDE SEQUENCE [LARGE SCALE GENOMIC DNA]</scope>
    <source>
        <strain evidence="2 3">DMA-k-7a</strain>
    </source>
</reference>
<keyword evidence="1" id="KW-1133">Transmembrane helix</keyword>
<protein>
    <submittedName>
        <fullName evidence="2">DUF2254 domain-containing protein</fullName>
    </submittedName>
</protein>
<accession>A0A4R4KH52</accession>
<keyword evidence="1" id="KW-0472">Membrane</keyword>
<evidence type="ECO:0000313" key="3">
    <source>
        <dbReference type="Proteomes" id="UP000295706"/>
    </source>
</evidence>
<dbReference type="InterPro" id="IPR018723">
    <property type="entry name" value="DUF2254_membrane"/>
</dbReference>
<proteinExistence type="predicted"/>
<gene>
    <name evidence="2" type="ORF">EZE20_05485</name>
</gene>
<dbReference type="RefSeq" id="WP_132115344.1">
    <property type="nucleotide sequence ID" value="NZ_SMJU01000003.1"/>
</dbReference>
<dbReference type="Proteomes" id="UP000295706">
    <property type="component" value="Unassembled WGS sequence"/>
</dbReference>
<evidence type="ECO:0000256" key="1">
    <source>
        <dbReference type="SAM" id="Phobius"/>
    </source>
</evidence>
<organism evidence="2 3">
    <name type="scientific">Arundinibacter roseus</name>
    <dbReference type="NCBI Taxonomy" id="2070510"/>
    <lineage>
        <taxon>Bacteria</taxon>
        <taxon>Pseudomonadati</taxon>
        <taxon>Bacteroidota</taxon>
        <taxon>Cytophagia</taxon>
        <taxon>Cytophagales</taxon>
        <taxon>Spirosomataceae</taxon>
        <taxon>Arundinibacter</taxon>
    </lineage>
</organism>
<feature type="transmembrane region" description="Helical" evidence="1">
    <location>
        <begin position="136"/>
        <end position="156"/>
    </location>
</feature>
<feature type="transmembrane region" description="Helical" evidence="1">
    <location>
        <begin position="12"/>
        <end position="33"/>
    </location>
</feature>
<dbReference type="AlphaFoldDB" id="A0A4R4KH52"/>
<dbReference type="Pfam" id="PF10011">
    <property type="entry name" value="DUF2254"/>
    <property type="match status" value="1"/>
</dbReference>
<dbReference type="OrthoDB" id="2955631at2"/>
<feature type="transmembrane region" description="Helical" evidence="1">
    <location>
        <begin position="58"/>
        <end position="84"/>
    </location>
</feature>
<name>A0A4R4KH52_9BACT</name>
<sequence length="433" mass="48251">MNLLWKKIVSSLWFVPTLMTLSSIFAAAGLLWVDDTITYSKLPFQGFLYGGDKEGARAVLSTIASSMVSLAGVTFSITLVALTLASSQFGPRLLRNFISDKGNQVVIGTFISTFSYSLLVLLMIGGTGKEEFIPKISVVFAFLLSIVSLGVLIYFIHHMASSIQAESVITSSFKALEEAIHNFMQKDRSVTASISRNDARSTVQAKKQWVIPVQATHTGFLQTINFEEISEWASENDLVVDIRVQVGDFVSIHELIAYLLSYKHLNPELTKKATSFFTIGSRRTPVQEIDFSIKQIVEVAVRALSPGINDPHTAMTCIGYLGAGLSLVAKKNFPPIVEMDRNEDIRLIKKSYTYHGVVGACFNQIQIYATSNIYVLEEMLLSIRKVMPLVKHEEFKAALIEKSESLIHDLRKNGKDQQAVVRANRIYDEIMQY</sequence>
<dbReference type="EMBL" id="SMJU01000003">
    <property type="protein sequence ID" value="TDB67400.1"/>
    <property type="molecule type" value="Genomic_DNA"/>
</dbReference>
<feature type="transmembrane region" description="Helical" evidence="1">
    <location>
        <begin position="105"/>
        <end position="124"/>
    </location>
</feature>